<dbReference type="RefSeq" id="WP_130512692.1">
    <property type="nucleotide sequence ID" value="NZ_SHKY01000001.1"/>
</dbReference>
<evidence type="ECO:0000313" key="2">
    <source>
        <dbReference type="Proteomes" id="UP000292564"/>
    </source>
</evidence>
<dbReference type="Pfam" id="PF00300">
    <property type="entry name" value="His_Phos_1"/>
    <property type="match status" value="1"/>
</dbReference>
<dbReference type="Gene3D" id="3.40.50.1240">
    <property type="entry name" value="Phosphoglycerate mutase-like"/>
    <property type="match status" value="1"/>
</dbReference>
<keyword evidence="2" id="KW-1185">Reference proteome</keyword>
<dbReference type="SUPFAM" id="SSF53254">
    <property type="entry name" value="Phosphoglycerate mutase-like"/>
    <property type="match status" value="1"/>
</dbReference>
<organism evidence="1 2">
    <name type="scientific">Krasilnikovia cinnamomea</name>
    <dbReference type="NCBI Taxonomy" id="349313"/>
    <lineage>
        <taxon>Bacteria</taxon>
        <taxon>Bacillati</taxon>
        <taxon>Actinomycetota</taxon>
        <taxon>Actinomycetes</taxon>
        <taxon>Micromonosporales</taxon>
        <taxon>Micromonosporaceae</taxon>
        <taxon>Krasilnikovia</taxon>
    </lineage>
</organism>
<evidence type="ECO:0000313" key="1">
    <source>
        <dbReference type="EMBL" id="RZU54320.1"/>
    </source>
</evidence>
<comment type="caution">
    <text evidence="1">The sequence shown here is derived from an EMBL/GenBank/DDBJ whole genome shotgun (WGS) entry which is preliminary data.</text>
</comment>
<proteinExistence type="predicted"/>
<dbReference type="InterPro" id="IPR013078">
    <property type="entry name" value="His_Pase_superF_clade-1"/>
</dbReference>
<sequence length="185" mass="18769">MSGVRLLACAPTPALRAAVFGGDGEPDDAGLRAARSLSGRRGLNGDQPWVCGGSVAAAATARALGRSAVAVPALADPDFGHWTGSALEVVAARDPAAVQTWLTDPGAAPHGGESLAAVTARVGRWLDGQASQPVVAVAHPVVVRAAVASALELPPAALWRLDVAPLALLRLTCRAGRWHLHLPAT</sequence>
<dbReference type="Proteomes" id="UP000292564">
    <property type="component" value="Unassembled WGS sequence"/>
</dbReference>
<dbReference type="InterPro" id="IPR029033">
    <property type="entry name" value="His_PPase_superfam"/>
</dbReference>
<dbReference type="AlphaFoldDB" id="A0A4Q7ZSY5"/>
<protein>
    <submittedName>
        <fullName evidence="1">Histidine phosphatase superfamily protein (Branch 1)</fullName>
    </submittedName>
</protein>
<dbReference type="EMBL" id="SHKY01000001">
    <property type="protein sequence ID" value="RZU54320.1"/>
    <property type="molecule type" value="Genomic_DNA"/>
</dbReference>
<gene>
    <name evidence="1" type="ORF">EV385_6271</name>
</gene>
<accession>A0A4Q7ZSY5</accession>
<name>A0A4Q7ZSY5_9ACTN</name>
<dbReference type="OrthoDB" id="7502553at2"/>
<reference evidence="1 2" key="1">
    <citation type="submission" date="2019-02" db="EMBL/GenBank/DDBJ databases">
        <title>Sequencing the genomes of 1000 actinobacteria strains.</title>
        <authorList>
            <person name="Klenk H.-P."/>
        </authorList>
    </citation>
    <scope>NUCLEOTIDE SEQUENCE [LARGE SCALE GENOMIC DNA]</scope>
    <source>
        <strain evidence="1 2">DSM 45162</strain>
    </source>
</reference>